<gene>
    <name evidence="2" type="ORF">R1sor_006730</name>
</gene>
<organism evidence="2 3">
    <name type="scientific">Riccia sorocarpa</name>
    <dbReference type="NCBI Taxonomy" id="122646"/>
    <lineage>
        <taxon>Eukaryota</taxon>
        <taxon>Viridiplantae</taxon>
        <taxon>Streptophyta</taxon>
        <taxon>Embryophyta</taxon>
        <taxon>Marchantiophyta</taxon>
        <taxon>Marchantiopsida</taxon>
        <taxon>Marchantiidae</taxon>
        <taxon>Marchantiales</taxon>
        <taxon>Ricciaceae</taxon>
        <taxon>Riccia</taxon>
    </lineage>
</organism>
<evidence type="ECO:0000313" key="2">
    <source>
        <dbReference type="EMBL" id="KAL3693079.1"/>
    </source>
</evidence>
<evidence type="ECO:0000256" key="1">
    <source>
        <dbReference type="SAM" id="MobiDB-lite"/>
    </source>
</evidence>
<proteinExistence type="predicted"/>
<reference evidence="2 3" key="1">
    <citation type="submission" date="2024-09" db="EMBL/GenBank/DDBJ databases">
        <title>Chromosome-scale assembly of Riccia sorocarpa.</title>
        <authorList>
            <person name="Paukszto L."/>
        </authorList>
    </citation>
    <scope>NUCLEOTIDE SEQUENCE [LARGE SCALE GENOMIC DNA]</scope>
    <source>
        <strain evidence="2">LP-2024</strain>
        <tissue evidence="2">Aerial parts of the thallus</tissue>
    </source>
</reference>
<dbReference type="AlphaFoldDB" id="A0ABD3HUN8"/>
<keyword evidence="3" id="KW-1185">Reference proteome</keyword>
<accession>A0ABD3HUN8</accession>
<feature type="region of interest" description="Disordered" evidence="1">
    <location>
        <begin position="227"/>
        <end position="251"/>
    </location>
</feature>
<comment type="caution">
    <text evidence="2">The sequence shown here is derived from an EMBL/GenBank/DDBJ whole genome shotgun (WGS) entry which is preliminary data.</text>
</comment>
<evidence type="ECO:0000313" key="3">
    <source>
        <dbReference type="Proteomes" id="UP001633002"/>
    </source>
</evidence>
<dbReference type="Proteomes" id="UP001633002">
    <property type="component" value="Unassembled WGS sequence"/>
</dbReference>
<sequence>MQSKLSKLDTKKEKLEEIRLRLSEGADFYDQIDMVEYTQLEGEVKAADLLRASIWRRRSRYKWLQLGEASSKFFFKTLKAKQNGEKMNSLKLTDGTIITQEEQILDKVKDYYKKLYTRDEEVERARVERAEILKLVDRSVLESDNIKLTATPPTEEIDKTVAELPKEKAPGKDGVTAEDEEFPRLRSKEERFPDLKYGGTNYSWTAQHCKQAQVGDGVRIMGPGQDGINHAISGSNSYERNHRRRAYNEDG</sequence>
<protein>
    <submittedName>
        <fullName evidence="2">Uncharacterized protein</fullName>
    </submittedName>
</protein>
<dbReference type="EMBL" id="JBJQOH010000003">
    <property type="protein sequence ID" value="KAL3693079.1"/>
    <property type="molecule type" value="Genomic_DNA"/>
</dbReference>
<name>A0ABD3HUN8_9MARC</name>